<dbReference type="RefSeq" id="WP_188587079.1">
    <property type="nucleotide sequence ID" value="NZ_BMGC01000020.1"/>
</dbReference>
<feature type="transmembrane region" description="Helical" evidence="1">
    <location>
        <begin position="12"/>
        <end position="40"/>
    </location>
</feature>
<keyword evidence="1" id="KW-0812">Transmembrane</keyword>
<protein>
    <recommendedName>
        <fullName evidence="2">DUF7144 domain-containing protein</fullName>
    </recommendedName>
</protein>
<evidence type="ECO:0000313" key="4">
    <source>
        <dbReference type="Proteomes" id="UP000621454"/>
    </source>
</evidence>
<reference evidence="3" key="1">
    <citation type="journal article" date="2014" name="Int. J. Syst. Evol. Microbiol.">
        <title>Complete genome sequence of Corynebacterium casei LMG S-19264T (=DSM 44701T), isolated from a smear-ripened cheese.</title>
        <authorList>
            <consortium name="US DOE Joint Genome Institute (JGI-PGF)"/>
            <person name="Walter F."/>
            <person name="Albersmeier A."/>
            <person name="Kalinowski J."/>
            <person name="Ruckert C."/>
        </authorList>
    </citation>
    <scope>NUCLEOTIDE SEQUENCE</scope>
    <source>
        <strain evidence="3">CGMCC 1.12827</strain>
    </source>
</reference>
<dbReference type="EMBL" id="BMGC01000020">
    <property type="protein sequence ID" value="GGB37519.1"/>
    <property type="molecule type" value="Genomic_DNA"/>
</dbReference>
<evidence type="ECO:0000313" key="3">
    <source>
        <dbReference type="EMBL" id="GGB37519.1"/>
    </source>
</evidence>
<feature type="transmembrane region" description="Helical" evidence="1">
    <location>
        <begin position="109"/>
        <end position="128"/>
    </location>
</feature>
<keyword evidence="1" id="KW-0472">Membrane</keyword>
<comment type="caution">
    <text evidence="3">The sequence shown here is derived from an EMBL/GenBank/DDBJ whole genome shotgun (WGS) entry which is preliminary data.</text>
</comment>
<feature type="transmembrane region" description="Helical" evidence="1">
    <location>
        <begin position="60"/>
        <end position="80"/>
    </location>
</feature>
<name>A0A916TAB1_9ACTN</name>
<evidence type="ECO:0000259" key="2">
    <source>
        <dbReference type="Pfam" id="PF23636"/>
    </source>
</evidence>
<accession>A0A916TAB1</accession>
<organism evidence="3 4">
    <name type="scientific">Gordonia jinhuaensis</name>
    <dbReference type="NCBI Taxonomy" id="1517702"/>
    <lineage>
        <taxon>Bacteria</taxon>
        <taxon>Bacillati</taxon>
        <taxon>Actinomycetota</taxon>
        <taxon>Actinomycetes</taxon>
        <taxon>Mycobacteriales</taxon>
        <taxon>Gordoniaceae</taxon>
        <taxon>Gordonia</taxon>
    </lineage>
</organism>
<dbReference type="InterPro" id="IPR055568">
    <property type="entry name" value="DUF7144"/>
</dbReference>
<reference evidence="3" key="2">
    <citation type="submission" date="2020-09" db="EMBL/GenBank/DDBJ databases">
        <authorList>
            <person name="Sun Q."/>
            <person name="Zhou Y."/>
        </authorList>
    </citation>
    <scope>NUCLEOTIDE SEQUENCE</scope>
    <source>
        <strain evidence="3">CGMCC 1.12827</strain>
    </source>
</reference>
<dbReference type="AlphaFoldDB" id="A0A916TAB1"/>
<keyword evidence="1" id="KW-1133">Transmembrane helix</keyword>
<evidence type="ECO:0000256" key="1">
    <source>
        <dbReference type="SAM" id="Phobius"/>
    </source>
</evidence>
<gene>
    <name evidence="3" type="ORF">GCM10011489_26650</name>
</gene>
<proteinExistence type="predicted"/>
<keyword evidence="4" id="KW-1185">Reference proteome</keyword>
<dbReference type="Proteomes" id="UP000621454">
    <property type="component" value="Unassembled WGS sequence"/>
</dbReference>
<sequence>MASRHDPAKQGLAGGTVFLAAILLLTASILALLEGISAAANDKLIIVDNDYVYKFSTTSWGWIHIILGIIGIAISFGIFAGRVWARTCGIILACLSIIANFLWLPYYTWWALLLILIDLFAIWALSTWDPYDDVI</sequence>
<dbReference type="Pfam" id="PF23636">
    <property type="entry name" value="DUF7144"/>
    <property type="match status" value="1"/>
</dbReference>
<feature type="domain" description="DUF7144" evidence="2">
    <location>
        <begin position="17"/>
        <end position="129"/>
    </location>
</feature>